<reference evidence="2 3" key="1">
    <citation type="submission" date="2018-04" db="EMBL/GenBank/DDBJ databases">
        <title>WGS assembly of Panicum hallii var. hallii HAL2.</title>
        <authorList>
            <person name="Lovell J."/>
            <person name="Jenkins J."/>
            <person name="Lowry D."/>
            <person name="Mamidi S."/>
            <person name="Sreedasyam A."/>
            <person name="Weng X."/>
            <person name="Barry K."/>
            <person name="Bonette J."/>
            <person name="Campitelli B."/>
            <person name="Daum C."/>
            <person name="Gordon S."/>
            <person name="Gould B."/>
            <person name="Lipzen A."/>
            <person name="MacQueen A."/>
            <person name="Palacio-Mejia J."/>
            <person name="Plott C."/>
            <person name="Shakirov E."/>
            <person name="Shu S."/>
            <person name="Yoshinaga Y."/>
            <person name="Zane M."/>
            <person name="Rokhsar D."/>
            <person name="Grimwood J."/>
            <person name="Schmutz J."/>
            <person name="Juenger T."/>
        </authorList>
    </citation>
    <scope>NUCLEOTIDE SEQUENCE [LARGE SCALE GENOMIC DNA]</scope>
    <source>
        <strain evidence="3">cv. HAL2</strain>
    </source>
</reference>
<protein>
    <submittedName>
        <fullName evidence="2">Uncharacterized protein</fullName>
    </submittedName>
</protein>
<evidence type="ECO:0000313" key="2">
    <source>
        <dbReference type="EMBL" id="PUZ75392.1"/>
    </source>
</evidence>
<dbReference type="Gramene" id="PUZ75392">
    <property type="protein sequence ID" value="PUZ75392"/>
    <property type="gene ID" value="GQ55_1G163700"/>
</dbReference>
<keyword evidence="3" id="KW-1185">Reference proteome</keyword>
<proteinExistence type="predicted"/>
<name>A0A2T7F5N1_9POAL</name>
<gene>
    <name evidence="2" type="ORF">GQ55_1G163700</name>
</gene>
<evidence type="ECO:0000313" key="3">
    <source>
        <dbReference type="Proteomes" id="UP000244336"/>
    </source>
</evidence>
<dbReference type="AlphaFoldDB" id="A0A2T7F5N1"/>
<feature type="compositionally biased region" description="Polar residues" evidence="1">
    <location>
        <begin position="32"/>
        <end position="58"/>
    </location>
</feature>
<organism evidence="2 3">
    <name type="scientific">Panicum hallii var. hallii</name>
    <dbReference type="NCBI Taxonomy" id="1504633"/>
    <lineage>
        <taxon>Eukaryota</taxon>
        <taxon>Viridiplantae</taxon>
        <taxon>Streptophyta</taxon>
        <taxon>Embryophyta</taxon>
        <taxon>Tracheophyta</taxon>
        <taxon>Spermatophyta</taxon>
        <taxon>Magnoliopsida</taxon>
        <taxon>Liliopsida</taxon>
        <taxon>Poales</taxon>
        <taxon>Poaceae</taxon>
        <taxon>PACMAD clade</taxon>
        <taxon>Panicoideae</taxon>
        <taxon>Panicodae</taxon>
        <taxon>Paniceae</taxon>
        <taxon>Panicinae</taxon>
        <taxon>Panicum</taxon>
        <taxon>Panicum sect. Panicum</taxon>
    </lineage>
</organism>
<dbReference type="EMBL" id="CM009749">
    <property type="protein sequence ID" value="PUZ75392.1"/>
    <property type="molecule type" value="Genomic_DNA"/>
</dbReference>
<accession>A0A2T7F5N1</accession>
<evidence type="ECO:0000256" key="1">
    <source>
        <dbReference type="SAM" id="MobiDB-lite"/>
    </source>
</evidence>
<dbReference type="Proteomes" id="UP000244336">
    <property type="component" value="Chromosome 1"/>
</dbReference>
<sequence length="74" mass="7419">MLAAALGSQFNLPPLPSPPPPLPTFVPYVHLPSSQVGSTSSHPQGVSGSPSTQPSTAHNIFGGDGGSGHNITPH</sequence>
<feature type="compositionally biased region" description="Pro residues" evidence="1">
    <location>
        <begin position="13"/>
        <end position="24"/>
    </location>
</feature>
<feature type="region of interest" description="Disordered" evidence="1">
    <location>
        <begin position="1"/>
        <end position="74"/>
    </location>
</feature>